<feature type="region of interest" description="Disordered" evidence="6">
    <location>
        <begin position="741"/>
        <end position="761"/>
    </location>
</feature>
<dbReference type="PANTHER" id="PTHR33406:SF13">
    <property type="entry name" value="MEMBRANE PROTEIN YDFJ"/>
    <property type="match status" value="1"/>
</dbReference>
<accession>A0A1X7KUQ1</accession>
<evidence type="ECO:0000256" key="1">
    <source>
        <dbReference type="ARBA" id="ARBA00004651"/>
    </source>
</evidence>
<evidence type="ECO:0000256" key="4">
    <source>
        <dbReference type="ARBA" id="ARBA00022989"/>
    </source>
</evidence>
<dbReference type="Gene3D" id="1.20.1640.10">
    <property type="entry name" value="Multidrug efflux transporter AcrB transmembrane domain"/>
    <property type="match status" value="2"/>
</dbReference>
<dbReference type="InterPro" id="IPR000731">
    <property type="entry name" value="SSD"/>
</dbReference>
<dbReference type="PROSITE" id="PS50156">
    <property type="entry name" value="SSD"/>
    <property type="match status" value="1"/>
</dbReference>
<feature type="compositionally biased region" description="Low complexity" evidence="6">
    <location>
        <begin position="743"/>
        <end position="761"/>
    </location>
</feature>
<dbReference type="Gene3D" id="3.40.50.300">
    <property type="entry name" value="P-loop containing nucleotide triphosphate hydrolases"/>
    <property type="match status" value="1"/>
</dbReference>
<organism evidence="9 10">
    <name type="scientific">Agreia pratensis</name>
    <dbReference type="NCBI Taxonomy" id="150121"/>
    <lineage>
        <taxon>Bacteria</taxon>
        <taxon>Bacillati</taxon>
        <taxon>Actinomycetota</taxon>
        <taxon>Actinomycetes</taxon>
        <taxon>Micrococcales</taxon>
        <taxon>Microbacteriaceae</taxon>
        <taxon>Agreia</taxon>
    </lineage>
</organism>
<evidence type="ECO:0000313" key="10">
    <source>
        <dbReference type="Proteomes" id="UP000193244"/>
    </source>
</evidence>
<comment type="subcellular location">
    <subcellularLocation>
        <location evidence="1">Cell membrane</location>
        <topology evidence="1">Multi-pass membrane protein</topology>
    </subcellularLocation>
</comment>
<keyword evidence="4 7" id="KW-1133">Transmembrane helix</keyword>
<reference evidence="10" key="1">
    <citation type="submission" date="2017-04" db="EMBL/GenBank/DDBJ databases">
        <authorList>
            <person name="Varghese N."/>
            <person name="Submissions S."/>
        </authorList>
    </citation>
    <scope>NUCLEOTIDE SEQUENCE [LARGE SCALE GENOMIC DNA]</scope>
    <source>
        <strain evidence="10">VKM Ac-2510</strain>
    </source>
</reference>
<evidence type="ECO:0000256" key="7">
    <source>
        <dbReference type="SAM" id="Phobius"/>
    </source>
</evidence>
<feature type="domain" description="SSD" evidence="8">
    <location>
        <begin position="202"/>
        <end position="327"/>
    </location>
</feature>
<feature type="transmembrane region" description="Helical" evidence="7">
    <location>
        <begin position="680"/>
        <end position="705"/>
    </location>
</feature>
<dbReference type="RefSeq" id="WP_085487372.1">
    <property type="nucleotide sequence ID" value="NZ_FXAY01000005.1"/>
</dbReference>
<protein>
    <submittedName>
        <fullName evidence="9">Putative drug exporter of the RND superfamily</fullName>
    </submittedName>
</protein>
<dbReference type="InterPro" id="IPR004869">
    <property type="entry name" value="MMPL_dom"/>
</dbReference>
<dbReference type="InterPro" id="IPR027417">
    <property type="entry name" value="P-loop_NTPase"/>
</dbReference>
<dbReference type="PANTHER" id="PTHR33406">
    <property type="entry name" value="MEMBRANE PROTEIN MJ1562-RELATED"/>
    <property type="match status" value="1"/>
</dbReference>
<keyword evidence="5 7" id="KW-0472">Membrane</keyword>
<feature type="transmembrane region" description="Helical" evidence="7">
    <location>
        <begin position="536"/>
        <end position="556"/>
    </location>
</feature>
<proteinExistence type="predicted"/>
<dbReference type="OrthoDB" id="7051771at2"/>
<dbReference type="SUPFAM" id="SSF82866">
    <property type="entry name" value="Multidrug efflux transporter AcrB transmembrane domain"/>
    <property type="match status" value="2"/>
</dbReference>
<evidence type="ECO:0000313" key="9">
    <source>
        <dbReference type="EMBL" id="SMG45041.1"/>
    </source>
</evidence>
<dbReference type="Pfam" id="PF03176">
    <property type="entry name" value="MMPL"/>
    <property type="match status" value="2"/>
</dbReference>
<feature type="transmembrane region" description="Helical" evidence="7">
    <location>
        <begin position="305"/>
        <end position="328"/>
    </location>
</feature>
<evidence type="ECO:0000256" key="3">
    <source>
        <dbReference type="ARBA" id="ARBA00022692"/>
    </source>
</evidence>
<feature type="transmembrane region" description="Helical" evidence="7">
    <location>
        <begin position="601"/>
        <end position="625"/>
    </location>
</feature>
<feature type="transmembrane region" description="Helical" evidence="7">
    <location>
        <begin position="271"/>
        <end position="299"/>
    </location>
</feature>
<name>A0A1X7KUQ1_9MICO</name>
<feature type="transmembrane region" description="Helical" evidence="7">
    <location>
        <begin position="646"/>
        <end position="668"/>
    </location>
</feature>
<sequence>MATLLYSIGAFSARRHFIVIATWLLLAAAALGASIVLNGQMQQGVEIPGTESQTAIDMLDTRFPQAGGGSAKVIFEAPAGDDIDSYATQISAISQKLGAMPDVANAADPFASGNASQISADKSLAYVSVQYDVPQASLSPEAEVNIQSIGDGAKQDGLTVSYSGLTAPKAAPDLSQEAIGLGVAFVILAITFGSLLAAGMPLITALVAVGISIGGIGIFSAFVTISATAPVLAEMLSLAVGIDYALFIVSRHRAQLAAGMAPRESVALATATAGSAVVFAGLTVIIALLGLSVVGIPFLSVMGAGAAFGVVISIAVSVTLLPAILGLCGKRMIPRVRTPKSPKAPKAKTSKKPATRRPRRPRTEETSIRHRWVTMATRRPLITVVATVLGLGLLAVPALGLKLTVPDAGYDAPGTQARVAYDLLAKGYGPGFNGPLLVTADISGTLKIEDALDALEKQFTGVADVAAVSKAIPNQALDMAIISLTPSSAPDSDATTALVKSIRDREPAFEKANGFGYMVTGQTAVAIDISDRLSHALLPFALVVVGLCIVLLTMVFRSLAVPLTATLGFLLSVGASFGVVTAVFNWGWLADPLGVEKVGPVISFMPILVMAVLFGLAMDYQVFLVTRMREDYIKTGDAHRSVIDGFTASARVVTAASLIMFSVFASFVPGGGAVLQPLAGGLAVGVLIDAFLVRMTLIPALMALLGDRAWRLPRWLDRIVPNVDIEGETVHELLDARGWHPETGAATAGSAPDAADPSWAQPAPSIEARDLTVAGLSPIDLDTAVGDVLLLAGAPASARTELLATLVGRARPVSGHLTVLGHALPFDAHALRAQSELVLAQPAEPSTLGRYLTAQIAMDAPRGHRADRRGTAHRILPALLASVSDEAAGGAASGAKRVTDTTPLHELSTGQLLAVDAAVALSSGRPLIAVETGALEPRHASAFVVALAEAAERDVTLLIALESSTADRTGAAASEAPGRITHIVDLNLAVDDPARDLNGKVLA</sequence>
<feature type="transmembrane region" description="Helical" evidence="7">
    <location>
        <begin position="568"/>
        <end position="589"/>
    </location>
</feature>
<dbReference type="EMBL" id="FXAY01000005">
    <property type="protein sequence ID" value="SMG45041.1"/>
    <property type="molecule type" value="Genomic_DNA"/>
</dbReference>
<dbReference type="SUPFAM" id="SSF52540">
    <property type="entry name" value="P-loop containing nucleoside triphosphate hydrolases"/>
    <property type="match status" value="1"/>
</dbReference>
<evidence type="ECO:0000256" key="6">
    <source>
        <dbReference type="SAM" id="MobiDB-lite"/>
    </source>
</evidence>
<keyword evidence="10" id="KW-1185">Reference proteome</keyword>
<dbReference type="InterPro" id="IPR050545">
    <property type="entry name" value="Mycobact_MmpL"/>
</dbReference>
<feature type="region of interest" description="Disordered" evidence="6">
    <location>
        <begin position="336"/>
        <end position="366"/>
    </location>
</feature>
<gene>
    <name evidence="9" type="ORF">SAMN06296010_2947</name>
</gene>
<feature type="transmembrane region" description="Helical" evidence="7">
    <location>
        <begin position="205"/>
        <end position="225"/>
    </location>
</feature>
<evidence type="ECO:0000259" key="8">
    <source>
        <dbReference type="PROSITE" id="PS50156"/>
    </source>
</evidence>
<evidence type="ECO:0000256" key="2">
    <source>
        <dbReference type="ARBA" id="ARBA00022475"/>
    </source>
</evidence>
<keyword evidence="2" id="KW-1003">Cell membrane</keyword>
<feature type="transmembrane region" description="Helical" evidence="7">
    <location>
        <begin position="178"/>
        <end position="198"/>
    </location>
</feature>
<feature type="compositionally biased region" description="Basic residues" evidence="6">
    <location>
        <begin position="336"/>
        <end position="360"/>
    </location>
</feature>
<dbReference type="GO" id="GO:0005886">
    <property type="term" value="C:plasma membrane"/>
    <property type="evidence" value="ECO:0007669"/>
    <property type="project" value="UniProtKB-SubCell"/>
</dbReference>
<dbReference type="STRING" id="150121.SAMN06296010_2947"/>
<dbReference type="Proteomes" id="UP000193244">
    <property type="component" value="Unassembled WGS sequence"/>
</dbReference>
<evidence type="ECO:0000256" key="5">
    <source>
        <dbReference type="ARBA" id="ARBA00023136"/>
    </source>
</evidence>
<dbReference type="AlphaFoldDB" id="A0A1X7KUQ1"/>
<feature type="transmembrane region" description="Helical" evidence="7">
    <location>
        <begin position="381"/>
        <end position="401"/>
    </location>
</feature>
<keyword evidence="3 7" id="KW-0812">Transmembrane</keyword>